<comment type="similarity">
    <text evidence="2">Belongs to the bZIP family.</text>
</comment>
<evidence type="ECO:0000256" key="6">
    <source>
        <dbReference type="ARBA" id="ARBA00023242"/>
    </source>
</evidence>
<dbReference type="GO" id="GO:0005634">
    <property type="term" value="C:nucleus"/>
    <property type="evidence" value="ECO:0007669"/>
    <property type="project" value="UniProtKB-SubCell"/>
</dbReference>
<evidence type="ECO:0000256" key="4">
    <source>
        <dbReference type="ARBA" id="ARBA00023125"/>
    </source>
</evidence>
<evidence type="ECO:0000313" key="12">
    <source>
        <dbReference type="Proteomes" id="UP000191522"/>
    </source>
</evidence>
<dbReference type="PANTHER" id="PTHR47416:SF8">
    <property type="entry name" value="BASIC-LEUCINE ZIPPER TRANSCRIPTION FACTOR E-RELATED"/>
    <property type="match status" value="1"/>
</dbReference>
<feature type="compositionally biased region" description="Low complexity" evidence="8">
    <location>
        <begin position="135"/>
        <end position="147"/>
    </location>
</feature>
<dbReference type="SMART" id="SM00338">
    <property type="entry name" value="BRLZ"/>
    <property type="match status" value="1"/>
</dbReference>
<keyword evidence="9" id="KW-0472">Membrane</keyword>
<dbReference type="EMBL" id="MDYL01000013">
    <property type="protein sequence ID" value="OQD73836.1"/>
    <property type="molecule type" value="Genomic_DNA"/>
</dbReference>
<reference evidence="12" key="1">
    <citation type="journal article" date="2017" name="Nat. Microbiol.">
        <title>Global analysis of biosynthetic gene clusters reveals vast potential of secondary metabolite production in Penicillium species.</title>
        <authorList>
            <person name="Nielsen J.C."/>
            <person name="Grijseels S."/>
            <person name="Prigent S."/>
            <person name="Ji B."/>
            <person name="Dainat J."/>
            <person name="Nielsen K.F."/>
            <person name="Frisvad J.C."/>
            <person name="Workman M."/>
            <person name="Nielsen J."/>
        </authorList>
    </citation>
    <scope>NUCLEOTIDE SEQUENCE [LARGE SCALE GENOMIC DNA]</scope>
    <source>
        <strain evidence="12">IBT 11843</strain>
    </source>
</reference>
<feature type="coiled-coil region" evidence="7">
    <location>
        <begin position="289"/>
        <end position="357"/>
    </location>
</feature>
<comment type="caution">
    <text evidence="11">The sequence shown here is derived from an EMBL/GenBank/DDBJ whole genome shotgun (WGS) entry which is preliminary data.</text>
</comment>
<dbReference type="PROSITE" id="PS50217">
    <property type="entry name" value="BZIP"/>
    <property type="match status" value="1"/>
</dbReference>
<dbReference type="OrthoDB" id="644067at2759"/>
<comment type="subcellular location">
    <subcellularLocation>
        <location evidence="1">Nucleus</location>
    </subcellularLocation>
</comment>
<keyword evidence="4" id="KW-0238">DNA-binding</keyword>
<evidence type="ECO:0000256" key="9">
    <source>
        <dbReference type="SAM" id="Phobius"/>
    </source>
</evidence>
<evidence type="ECO:0000313" key="11">
    <source>
        <dbReference type="EMBL" id="OQD73836.1"/>
    </source>
</evidence>
<gene>
    <name evidence="11" type="ORF">PENDEC_c013G06015</name>
</gene>
<evidence type="ECO:0000256" key="3">
    <source>
        <dbReference type="ARBA" id="ARBA00023015"/>
    </source>
</evidence>
<proteinExistence type="inferred from homology"/>
<dbReference type="GO" id="GO:0003677">
    <property type="term" value="F:DNA binding"/>
    <property type="evidence" value="ECO:0007669"/>
    <property type="project" value="UniProtKB-KW"/>
</dbReference>
<dbReference type="SUPFAM" id="SSF57959">
    <property type="entry name" value="Leucine zipper domain"/>
    <property type="match status" value="1"/>
</dbReference>
<dbReference type="Pfam" id="PF03131">
    <property type="entry name" value="bZIP_Maf"/>
    <property type="match status" value="1"/>
</dbReference>
<organism evidence="11 12">
    <name type="scientific">Penicillium decumbens</name>
    <dbReference type="NCBI Taxonomy" id="69771"/>
    <lineage>
        <taxon>Eukaryota</taxon>
        <taxon>Fungi</taxon>
        <taxon>Dikarya</taxon>
        <taxon>Ascomycota</taxon>
        <taxon>Pezizomycotina</taxon>
        <taxon>Eurotiomycetes</taxon>
        <taxon>Eurotiomycetidae</taxon>
        <taxon>Eurotiales</taxon>
        <taxon>Aspergillaceae</taxon>
        <taxon>Penicillium</taxon>
    </lineage>
</organism>
<feature type="domain" description="BZIP" evidence="10">
    <location>
        <begin position="298"/>
        <end position="354"/>
    </location>
</feature>
<evidence type="ECO:0000259" key="10">
    <source>
        <dbReference type="PROSITE" id="PS50217"/>
    </source>
</evidence>
<feature type="transmembrane region" description="Helical" evidence="9">
    <location>
        <begin position="12"/>
        <end position="36"/>
    </location>
</feature>
<keyword evidence="3" id="KW-0805">Transcription regulation</keyword>
<dbReference type="InterPro" id="IPR046347">
    <property type="entry name" value="bZIP_sf"/>
</dbReference>
<dbReference type="PANTHER" id="PTHR47416">
    <property type="entry name" value="BASIC-LEUCINE ZIPPER TRANSCRIPTION FACTOR F-RELATED"/>
    <property type="match status" value="1"/>
</dbReference>
<keyword evidence="9" id="KW-1133">Transmembrane helix</keyword>
<evidence type="ECO:0000256" key="5">
    <source>
        <dbReference type="ARBA" id="ARBA00023163"/>
    </source>
</evidence>
<feature type="region of interest" description="Disordered" evidence="8">
    <location>
        <begin position="123"/>
        <end position="164"/>
    </location>
</feature>
<keyword evidence="12" id="KW-1185">Reference proteome</keyword>
<feature type="compositionally biased region" description="Basic and acidic residues" evidence="8">
    <location>
        <begin position="102"/>
        <end position="111"/>
    </location>
</feature>
<dbReference type="InterPro" id="IPR004827">
    <property type="entry name" value="bZIP"/>
</dbReference>
<name>A0A1V6PBC9_PENDC</name>
<dbReference type="Proteomes" id="UP000191522">
    <property type="component" value="Unassembled WGS sequence"/>
</dbReference>
<dbReference type="STRING" id="69771.A0A1V6PBC9"/>
<evidence type="ECO:0000256" key="1">
    <source>
        <dbReference type="ARBA" id="ARBA00004123"/>
    </source>
</evidence>
<evidence type="ECO:0000256" key="7">
    <source>
        <dbReference type="SAM" id="Coils"/>
    </source>
</evidence>
<dbReference type="CDD" id="cd14704">
    <property type="entry name" value="bZIP_HY5-like"/>
    <property type="match status" value="1"/>
</dbReference>
<dbReference type="Gene3D" id="1.20.5.170">
    <property type="match status" value="1"/>
</dbReference>
<dbReference type="InterPro" id="IPR004826">
    <property type="entry name" value="bZIP_Maf"/>
</dbReference>
<keyword evidence="6" id="KW-0539">Nucleus</keyword>
<accession>A0A1V6PBC9</accession>
<dbReference type="AlphaFoldDB" id="A0A1V6PBC9"/>
<protein>
    <recommendedName>
        <fullName evidence="10">BZIP domain-containing protein</fullName>
    </recommendedName>
</protein>
<keyword evidence="5" id="KW-0804">Transcription</keyword>
<feature type="region of interest" description="Disordered" evidence="8">
    <location>
        <begin position="90"/>
        <end position="111"/>
    </location>
</feature>
<keyword evidence="7" id="KW-0175">Coiled coil</keyword>
<evidence type="ECO:0000256" key="2">
    <source>
        <dbReference type="ARBA" id="ARBA00007163"/>
    </source>
</evidence>
<dbReference type="OMA" id="KKVHTEQ"/>
<feature type="compositionally biased region" description="Polar residues" evidence="8">
    <location>
        <begin position="123"/>
        <end position="134"/>
    </location>
</feature>
<sequence length="674" mass="75351">MRLHSLVVSPLGLPILISSIFISIFILHHLLHLVFLSSTHKILSAPPFHYLPTHRLFAFAMARYSQFDFYQQSPSSLDVPEEDEMNVLDDKILDPNSPGLSDPRRSSYDAHDTFSHRNSVWSNYSHGSSDQSRPSSHLGHSLLDSSGAHFMPVDGPQSYSQQPWSVSRTVSGSCTPTAYEQYPQDTENASVAPFSGGAVGPVGSIPMGAMSYRNGMGFQSGGVAMSPQSSQGWMPAPMDLADAAVQSKSASYRNGSPLMLRRDGIRKKNARFEIPAERTLSNIDHLISQSSNEEEIKELKQQKRLLRNRQAALDSRQRKKLHTEKLEEEKKHFTHTINHLEDMVQALQKREADLMREKGEWMAQQGQITQYIEGLHMEKDEMIRVHTLETAELRKKNNILMETVEKLERGIKPALADNHAGEFTGFENLSMEGHPWEEFTMAHGLSMSEPVPATQPSQALDNERGAEKHPFSWNAFYMCLLFGAFIASNNTSLPDRSLPQMSEEYRAESANVLRAVLASSPPELTHPLTHAAVSASAGPSSTTIGMQMARMDPAPSGSSTLDELHDTLVMPTEEQERAQVFALNADQYNSLTSFEDDDAGFKPQQPSNLQQALAAMRNHNAAQQRMHEASTSDVYSRSLMWERVPQKVIRDFQRMVQEYGVDPVKEETLGFQTA</sequence>
<evidence type="ECO:0000256" key="8">
    <source>
        <dbReference type="SAM" id="MobiDB-lite"/>
    </source>
</evidence>
<keyword evidence="9" id="KW-0812">Transmembrane</keyword>
<dbReference type="GO" id="GO:0003700">
    <property type="term" value="F:DNA-binding transcription factor activity"/>
    <property type="evidence" value="ECO:0007669"/>
    <property type="project" value="InterPro"/>
</dbReference>